<dbReference type="PATRIC" id="fig|754477.3.peg.1059"/>
<proteinExistence type="predicted"/>
<reference evidence="1 2" key="1">
    <citation type="journal article" date="2012" name="J. Bacteriol.">
        <title>Complete genome sequences of Methylophaga sp. strain JAM1 and Methylophaga sp. strain JAM7.</title>
        <authorList>
            <person name="Villeneuve C."/>
            <person name="Martineau C."/>
            <person name="Mauffrey F."/>
            <person name="Villemur R."/>
        </authorList>
    </citation>
    <scope>NUCLEOTIDE SEQUENCE [LARGE SCALE GENOMIC DNA]</scope>
    <source>
        <strain evidence="1 2">JAM7</strain>
    </source>
</reference>
<sequence>METESQAICDCADASLRAEAIKKDYEIYTSLAPLYLEQRASGASRVDAFDTASAQIADEQSMTAGELRQITNRIGMQHRALIKVCSS</sequence>
<dbReference type="Proteomes" id="UP000009145">
    <property type="component" value="Chromosome"/>
</dbReference>
<accession>I1YH42</accession>
<protein>
    <submittedName>
        <fullName evidence="1">Uncharacterized protein</fullName>
    </submittedName>
</protein>
<dbReference type="EMBL" id="CP003380">
    <property type="protein sequence ID" value="AFJ02235.1"/>
    <property type="molecule type" value="Genomic_DNA"/>
</dbReference>
<organism evidence="1 2">
    <name type="scientific">Methylophaga frappieri (strain ATCC BAA-2434 / DSM 25690 / JAM7)</name>
    <dbReference type="NCBI Taxonomy" id="754477"/>
    <lineage>
        <taxon>Bacteria</taxon>
        <taxon>Pseudomonadati</taxon>
        <taxon>Pseudomonadota</taxon>
        <taxon>Gammaproteobacteria</taxon>
        <taxon>Thiotrichales</taxon>
        <taxon>Piscirickettsiaceae</taxon>
        <taxon>Methylophaga</taxon>
    </lineage>
</organism>
<gene>
    <name evidence="1" type="ordered locus">Q7C_1078</name>
</gene>
<dbReference type="AlphaFoldDB" id="I1YH42"/>
<evidence type="ECO:0000313" key="1">
    <source>
        <dbReference type="EMBL" id="AFJ02235.1"/>
    </source>
</evidence>
<dbReference type="HOGENOM" id="CLU_2479774_0_0_6"/>
<keyword evidence="2" id="KW-1185">Reference proteome</keyword>
<dbReference type="KEGG" id="mec:Q7C_1078"/>
<name>I1YH42_METFJ</name>
<evidence type="ECO:0000313" key="2">
    <source>
        <dbReference type="Proteomes" id="UP000009145"/>
    </source>
</evidence>